<evidence type="ECO:0000256" key="2">
    <source>
        <dbReference type="SAM" id="MobiDB-lite"/>
    </source>
</evidence>
<feature type="region of interest" description="Disordered" evidence="2">
    <location>
        <begin position="664"/>
        <end position="685"/>
    </location>
</feature>
<keyword evidence="1" id="KW-0175">Coiled coil</keyword>
<dbReference type="PROSITE" id="PS50096">
    <property type="entry name" value="IQ"/>
    <property type="match status" value="1"/>
</dbReference>
<reference evidence="3" key="1">
    <citation type="journal article" date="2020" name="Nature">
        <title>Giant virus diversity and host interactions through global metagenomics.</title>
        <authorList>
            <person name="Schulz F."/>
            <person name="Roux S."/>
            <person name="Paez-Espino D."/>
            <person name="Jungbluth S."/>
            <person name="Walsh D.A."/>
            <person name="Denef V.J."/>
            <person name="McMahon K.D."/>
            <person name="Konstantinidis K.T."/>
            <person name="Eloe-Fadrosh E.A."/>
            <person name="Kyrpides N.C."/>
            <person name="Woyke T."/>
        </authorList>
    </citation>
    <scope>NUCLEOTIDE SEQUENCE</scope>
    <source>
        <strain evidence="3">GVMAG-S-ERX555997-44</strain>
    </source>
</reference>
<organism evidence="3">
    <name type="scientific">viral metagenome</name>
    <dbReference type="NCBI Taxonomy" id="1070528"/>
    <lineage>
        <taxon>unclassified sequences</taxon>
        <taxon>metagenomes</taxon>
        <taxon>organismal metagenomes</taxon>
    </lineage>
</organism>
<feature type="compositionally biased region" description="Basic residues" evidence="2">
    <location>
        <begin position="761"/>
        <end position="826"/>
    </location>
</feature>
<protein>
    <submittedName>
        <fullName evidence="3">Uncharacterized protein</fullName>
    </submittedName>
</protein>
<proteinExistence type="predicted"/>
<dbReference type="AlphaFoldDB" id="A0A6C0FAH7"/>
<accession>A0A6C0FAH7</accession>
<sequence length="826" mass="98339">MSGFTDTQGTGRHYKIEESAVDMLHTAVESGNKDRVEQILEKQTLKFLNITKNTNDYTCKKNESDCQEPFETFEELKDHLETTDCGGDTLASDTHNDKTALDIARKIRIDKYGKKWDTIIQMLIDSLPKPEKEHEEDYEWKAKKGNLNYWSQKNLQYENKEIKKCMDFTPPWELYSYAQLDMGDWCKGCGKTEYQLNISSMEGKMGTSRKCKKCKTFFCGECKKKFMKKNFSIQYNVCKECKDVKPFEQNPKKKELSKHCRNKIDSIMEQKDENKENAKKNKRRKPILNMDDDCKTELATVIEQKNYNSRRFNQMNNKNFCDKKIINAKDTGETQCKFYLLGDVDRKGLSGKQNYKFRCLPKGITDNEMKQKERINSNYIHDEENKYREENEKYKELKRNIKIMRKLKELNVEIETEDTSQEILDKYYHIPQTAKETYKSIPIPHEHMTAENLNNHNPIIYKAYLGEQKRKQLVHLLDVINNDIEYDYKYNLDKIEKDMIDTVYPLVKKYKEARIFTDTQMRRLISYYIHTQQEAEHIATLSKDQYEEEKLEQIRKNIDVTRANELEQIRKNIDVTRANELEQIRKNIDVTRANELEQIRKNIEGKNIEATSANNVIKKKKLLEKATYEDAKKVREKLLEKATYEDAKKVREKILNVKEKTEEVEKAKKMEEEKQKERKKERIKQSNLRERIIKRRENNDVKEETTDDYINIFGEAAQKARKAATLIQRRQRGIRGRKVAQRKREDYSNQGGAWPTDFLKGKKKYKKSKKTRKKKSKKTRNKKSKKTRKKKSKKTRNKKSKKTRNKKSKKTRNKKSKKTRKKKYIN</sequence>
<evidence type="ECO:0000313" key="3">
    <source>
        <dbReference type="EMBL" id="QHT37559.1"/>
    </source>
</evidence>
<name>A0A6C0FAH7_9ZZZZ</name>
<dbReference type="EMBL" id="MN738799">
    <property type="protein sequence ID" value="QHT37559.1"/>
    <property type="molecule type" value="Genomic_DNA"/>
</dbReference>
<feature type="region of interest" description="Disordered" evidence="2">
    <location>
        <begin position="724"/>
        <end position="826"/>
    </location>
</feature>
<evidence type="ECO:0000256" key="1">
    <source>
        <dbReference type="SAM" id="Coils"/>
    </source>
</evidence>
<feature type="compositionally biased region" description="Basic residues" evidence="2">
    <location>
        <begin position="729"/>
        <end position="741"/>
    </location>
</feature>
<feature type="coiled-coil region" evidence="1">
    <location>
        <begin position="380"/>
        <end position="407"/>
    </location>
</feature>